<keyword evidence="3 4" id="KW-0067">ATP-binding</keyword>
<evidence type="ECO:0000256" key="2">
    <source>
        <dbReference type="ARBA" id="ARBA00022741"/>
    </source>
</evidence>
<dbReference type="InterPro" id="IPR008984">
    <property type="entry name" value="SMAD_FHA_dom_sf"/>
</dbReference>
<dbReference type="GO" id="GO:0004672">
    <property type="term" value="F:protein kinase activity"/>
    <property type="evidence" value="ECO:0007669"/>
    <property type="project" value="InterPro"/>
</dbReference>
<feature type="region of interest" description="Disordered" evidence="5">
    <location>
        <begin position="494"/>
        <end position="544"/>
    </location>
</feature>
<dbReference type="SUPFAM" id="SSF49879">
    <property type="entry name" value="SMAD/FHA domain"/>
    <property type="match status" value="1"/>
</dbReference>
<name>A0A319D6V1_9EURO</name>
<feature type="compositionally biased region" description="Basic and acidic residues" evidence="5">
    <location>
        <begin position="501"/>
        <end position="513"/>
    </location>
</feature>
<evidence type="ECO:0000313" key="8">
    <source>
        <dbReference type="EMBL" id="PYH93175.1"/>
    </source>
</evidence>
<dbReference type="Pfam" id="PF00498">
    <property type="entry name" value="FHA"/>
    <property type="match status" value="1"/>
</dbReference>
<feature type="domain" description="FHA" evidence="6">
    <location>
        <begin position="41"/>
        <end position="100"/>
    </location>
</feature>
<dbReference type="SMART" id="SM00220">
    <property type="entry name" value="S_TKc"/>
    <property type="match status" value="1"/>
</dbReference>
<dbReference type="PROSITE" id="PS00107">
    <property type="entry name" value="PROTEIN_KINASE_ATP"/>
    <property type="match status" value="1"/>
</dbReference>
<dbReference type="EMBL" id="KZ825898">
    <property type="protein sequence ID" value="PYH93175.1"/>
    <property type="molecule type" value="Genomic_DNA"/>
</dbReference>
<dbReference type="STRING" id="1448320.A0A319D6V1"/>
<evidence type="ECO:0000256" key="4">
    <source>
        <dbReference type="PROSITE-ProRule" id="PRU10141"/>
    </source>
</evidence>
<evidence type="ECO:0000313" key="9">
    <source>
        <dbReference type="Proteomes" id="UP000247810"/>
    </source>
</evidence>
<evidence type="ECO:0000259" key="7">
    <source>
        <dbReference type="PROSITE" id="PS50011"/>
    </source>
</evidence>
<evidence type="ECO:0000259" key="6">
    <source>
        <dbReference type="PROSITE" id="PS50006"/>
    </source>
</evidence>
<keyword evidence="8" id="KW-0418">Kinase</keyword>
<dbReference type="Gene3D" id="2.60.200.20">
    <property type="match status" value="1"/>
</dbReference>
<dbReference type="InterPro" id="IPR008271">
    <property type="entry name" value="Ser/Thr_kinase_AS"/>
</dbReference>
<dbReference type="GO" id="GO:0005524">
    <property type="term" value="F:ATP binding"/>
    <property type="evidence" value="ECO:0007669"/>
    <property type="project" value="UniProtKB-UniRule"/>
</dbReference>
<dbReference type="InterPro" id="IPR017441">
    <property type="entry name" value="Protein_kinase_ATP_BS"/>
</dbReference>
<dbReference type="PANTHER" id="PTHR24347">
    <property type="entry name" value="SERINE/THREONINE-PROTEIN KINASE"/>
    <property type="match status" value="1"/>
</dbReference>
<dbReference type="Proteomes" id="UP000247810">
    <property type="component" value="Unassembled WGS sequence"/>
</dbReference>
<dbReference type="InterPro" id="IPR000253">
    <property type="entry name" value="FHA_dom"/>
</dbReference>
<feature type="compositionally biased region" description="Polar residues" evidence="5">
    <location>
        <begin position="514"/>
        <end position="525"/>
    </location>
</feature>
<keyword evidence="2 4" id="KW-0547">Nucleotide-binding</keyword>
<dbReference type="OrthoDB" id="74764at2759"/>
<keyword evidence="9" id="KW-1185">Reference proteome</keyword>
<sequence length="562" mass="64109">MLSSEPQSSPRPQYRAGTLSRWDPVLKTREDTFPIYCGEDFYVGRDQNKCRYVLDEEYISRKHLHIYTVMVDPDNPEETPPLVYAEDVSKLGTSWNGYSMMGKGGYLLCDGDVLELPKDIFLKFRLQKYADEDDLGVITKTDMNILGGKYTLSRRKLGAGGYGQVYMAYHKKSGRQLACKIIGIRRMRDEIVRKNLREITDESSDLPMATENRKGPFWTKFHDRVRVIKREIMLLKDLVHPNIISIEKVLQTGFNIYIFQELVPGGDLFSYIHHKGGKLRPVEAAVIVRQILIALQYLHERNIVHRDLKPDNILMTSLADGCRVVLTDFGCAIHATGRMGTMVGTFEYTAPEILASTRRGGYTKAVDMWSLGCVTAALLTGRTSIDGSTETYATDLAKRGGYQRLEASLRQHNVNRYAFNVNRRAHNFVKSCLAYDASNRITAAQGLAHCWFTNYSHQEEFENLYQRSIRNWQPCHPDEPLIVDISSTMTFIEDENDSDEEMGKTDLEARSLDRSPQTRQRSSSYEPAIHLMPSPTLSDEDYSMTRDHLFDESISTLKLRGG</sequence>
<dbReference type="Gene3D" id="3.30.200.20">
    <property type="entry name" value="Phosphorylase Kinase, domain 1"/>
    <property type="match status" value="1"/>
</dbReference>
<evidence type="ECO:0000256" key="5">
    <source>
        <dbReference type="SAM" id="MobiDB-lite"/>
    </source>
</evidence>
<comment type="similarity">
    <text evidence="1">Belongs to the protein kinase superfamily. CAMK Ser/Thr protein kinase family. CHEK2 subfamily.</text>
</comment>
<dbReference type="InterPro" id="IPR011009">
    <property type="entry name" value="Kinase-like_dom_sf"/>
</dbReference>
<dbReference type="Gene3D" id="1.10.510.10">
    <property type="entry name" value="Transferase(Phosphotransferase) domain 1"/>
    <property type="match status" value="1"/>
</dbReference>
<protein>
    <submittedName>
        <fullName evidence="8">Kinase-like protein</fullName>
    </submittedName>
</protein>
<accession>A0A319D6V1</accession>
<dbReference type="Pfam" id="PF00069">
    <property type="entry name" value="Pkinase"/>
    <property type="match status" value="1"/>
</dbReference>
<dbReference type="InterPro" id="IPR000719">
    <property type="entry name" value="Prot_kinase_dom"/>
</dbReference>
<dbReference type="PROSITE" id="PS00108">
    <property type="entry name" value="PROTEIN_KINASE_ST"/>
    <property type="match status" value="1"/>
</dbReference>
<dbReference type="PROSITE" id="PS50011">
    <property type="entry name" value="PROTEIN_KINASE_DOM"/>
    <property type="match status" value="1"/>
</dbReference>
<dbReference type="VEuPathDB" id="FungiDB:BO71DRAFT_382035"/>
<reference evidence="8 9" key="1">
    <citation type="submission" date="2018-02" db="EMBL/GenBank/DDBJ databases">
        <title>The genomes of Aspergillus section Nigri reveals drivers in fungal speciation.</title>
        <authorList>
            <consortium name="DOE Joint Genome Institute"/>
            <person name="Vesth T.C."/>
            <person name="Nybo J."/>
            <person name="Theobald S."/>
            <person name="Brandl J."/>
            <person name="Frisvad J.C."/>
            <person name="Nielsen K.F."/>
            <person name="Lyhne E.K."/>
            <person name="Kogle M.E."/>
            <person name="Kuo A."/>
            <person name="Riley R."/>
            <person name="Clum A."/>
            <person name="Nolan M."/>
            <person name="Lipzen A."/>
            <person name="Salamov A."/>
            <person name="Henrissat B."/>
            <person name="Wiebenga A."/>
            <person name="De vries R.P."/>
            <person name="Grigoriev I.V."/>
            <person name="Mortensen U.H."/>
            <person name="Andersen M.R."/>
            <person name="Baker S.E."/>
        </authorList>
    </citation>
    <scope>NUCLEOTIDE SEQUENCE [LARGE SCALE GENOMIC DNA]</scope>
    <source>
        <strain evidence="8 9">CBS 707.79</strain>
    </source>
</reference>
<dbReference type="AlphaFoldDB" id="A0A319D6V1"/>
<dbReference type="PROSITE" id="PS50006">
    <property type="entry name" value="FHA_DOMAIN"/>
    <property type="match status" value="1"/>
</dbReference>
<evidence type="ECO:0000256" key="1">
    <source>
        <dbReference type="ARBA" id="ARBA00005575"/>
    </source>
</evidence>
<dbReference type="SUPFAM" id="SSF56112">
    <property type="entry name" value="Protein kinase-like (PK-like)"/>
    <property type="match status" value="1"/>
</dbReference>
<dbReference type="CDD" id="cd22670">
    <property type="entry name" value="FHA_MEK1-like"/>
    <property type="match status" value="1"/>
</dbReference>
<feature type="domain" description="Protein kinase" evidence="7">
    <location>
        <begin position="151"/>
        <end position="452"/>
    </location>
</feature>
<organism evidence="8 9">
    <name type="scientific">Aspergillus ellipticus CBS 707.79</name>
    <dbReference type="NCBI Taxonomy" id="1448320"/>
    <lineage>
        <taxon>Eukaryota</taxon>
        <taxon>Fungi</taxon>
        <taxon>Dikarya</taxon>
        <taxon>Ascomycota</taxon>
        <taxon>Pezizomycotina</taxon>
        <taxon>Eurotiomycetes</taxon>
        <taxon>Eurotiomycetidae</taxon>
        <taxon>Eurotiales</taxon>
        <taxon>Aspergillaceae</taxon>
        <taxon>Aspergillus</taxon>
        <taxon>Aspergillus subgen. Circumdati</taxon>
    </lineage>
</organism>
<keyword evidence="8" id="KW-0808">Transferase</keyword>
<evidence type="ECO:0000256" key="3">
    <source>
        <dbReference type="ARBA" id="ARBA00022840"/>
    </source>
</evidence>
<proteinExistence type="inferred from homology"/>
<gene>
    <name evidence="8" type="ORF">BO71DRAFT_382035</name>
</gene>
<feature type="binding site" evidence="4">
    <location>
        <position position="180"/>
    </location>
    <ligand>
        <name>ATP</name>
        <dbReference type="ChEBI" id="CHEBI:30616"/>
    </ligand>
</feature>